<dbReference type="Pfam" id="PF13810">
    <property type="entry name" value="DUF4185"/>
    <property type="match status" value="1"/>
</dbReference>
<evidence type="ECO:0000313" key="3">
    <source>
        <dbReference type="EMBL" id="RCH54356.1"/>
    </source>
</evidence>
<keyword evidence="4" id="KW-1185">Reference proteome</keyword>
<organism evidence="3 4">
    <name type="scientific">Mucilaginibacter hurinus</name>
    <dbReference type="NCBI Taxonomy" id="2201324"/>
    <lineage>
        <taxon>Bacteria</taxon>
        <taxon>Pseudomonadati</taxon>
        <taxon>Bacteroidota</taxon>
        <taxon>Sphingobacteriia</taxon>
        <taxon>Sphingobacteriales</taxon>
        <taxon>Sphingobacteriaceae</taxon>
        <taxon>Mucilaginibacter</taxon>
    </lineage>
</organism>
<accession>A0A367GNC5</accession>
<dbReference type="RefSeq" id="WP_114005867.1">
    <property type="nucleotide sequence ID" value="NZ_QGDC01000007.1"/>
</dbReference>
<evidence type="ECO:0000256" key="1">
    <source>
        <dbReference type="SAM" id="SignalP"/>
    </source>
</evidence>
<proteinExistence type="predicted"/>
<evidence type="ECO:0000259" key="2">
    <source>
        <dbReference type="Pfam" id="PF13810"/>
    </source>
</evidence>
<feature type="chain" id="PRO_5017008459" description="DUF4185 domain-containing protein" evidence="1">
    <location>
        <begin position="23"/>
        <end position="397"/>
    </location>
</feature>
<feature type="signal peptide" evidence="1">
    <location>
        <begin position="1"/>
        <end position="22"/>
    </location>
</feature>
<dbReference type="InterPro" id="IPR025442">
    <property type="entry name" value="DUF4185"/>
</dbReference>
<reference evidence="3 4" key="1">
    <citation type="submission" date="2018-05" db="EMBL/GenBank/DDBJ databases">
        <title>Mucilaginibacter hurinus sp. nov., isolated from briquette warehouse soil.</title>
        <authorList>
            <person name="Choi L."/>
        </authorList>
    </citation>
    <scope>NUCLEOTIDE SEQUENCE [LARGE SCALE GENOMIC DNA]</scope>
    <source>
        <strain evidence="3 4">ZR32</strain>
    </source>
</reference>
<dbReference type="Proteomes" id="UP000253209">
    <property type="component" value="Unassembled WGS sequence"/>
</dbReference>
<dbReference type="OrthoDB" id="9765957at2"/>
<evidence type="ECO:0000313" key="4">
    <source>
        <dbReference type="Proteomes" id="UP000253209"/>
    </source>
</evidence>
<protein>
    <recommendedName>
        <fullName evidence="2">DUF4185 domain-containing protein</fullName>
    </recommendedName>
</protein>
<keyword evidence="1" id="KW-0732">Signal</keyword>
<feature type="domain" description="DUF4185" evidence="2">
    <location>
        <begin position="79"/>
        <end position="358"/>
    </location>
</feature>
<dbReference type="EMBL" id="QGDC01000007">
    <property type="protein sequence ID" value="RCH54356.1"/>
    <property type="molecule type" value="Genomic_DNA"/>
</dbReference>
<sequence>MKFSLLSGAALLWLLSTPYAVSAQNFVESKDPKLQSANYTVEEDEKWTAIFNRTKGWFGADGIFSIPLDGVDSIGAGKNQKTLFVFSDTLIGEVKDGKPLPGTKMPHNTIAYMQGNTPVFDGIHFYWNKNDKGVAESVFHPTTPGTQKGDYFWLGDGFVNSAFNGNTYIFGYRVKNVKEGMGFAEVGNVLISIPKGSQFPFADHRQMDTPLWVKFEDGHHGSYGAAILNNTAAAKVPDADGYIYVYGIRDPWKQVMVARVKPRDFEKFDKWRYYDGKSWNKNIMKASAIANMASNEMSVTPLPDGRYAMIFQLAGMGKEVCMRLGSSPYGPFGPIIKLYNTDKFADKVITYNAKAHPNLSQPGELLISYNVNFTDFFNQLNASPDIYRPRFIKLKFK</sequence>
<name>A0A367GNC5_9SPHI</name>
<gene>
    <name evidence="3" type="ORF">DJ568_13795</name>
</gene>
<dbReference type="AlphaFoldDB" id="A0A367GNC5"/>
<comment type="caution">
    <text evidence="3">The sequence shown here is derived from an EMBL/GenBank/DDBJ whole genome shotgun (WGS) entry which is preliminary data.</text>
</comment>